<evidence type="ECO:0000256" key="3">
    <source>
        <dbReference type="ARBA" id="ARBA00022525"/>
    </source>
</evidence>
<evidence type="ECO:0000256" key="2">
    <source>
        <dbReference type="ARBA" id="ARBA00009127"/>
    </source>
</evidence>
<dbReference type="GO" id="GO:0005576">
    <property type="term" value="C:extracellular region"/>
    <property type="evidence" value="ECO:0007669"/>
    <property type="project" value="UniProtKB-SubCell"/>
</dbReference>
<keyword evidence="8" id="KW-1185">Reference proteome</keyword>
<keyword evidence="4 6" id="KW-0732">Signal</keyword>
<dbReference type="InterPro" id="IPR011042">
    <property type="entry name" value="6-blade_b-propeller_TolB-like"/>
</dbReference>
<comment type="subcellular location">
    <subcellularLocation>
        <location evidence="1">Secreted</location>
    </subcellularLocation>
</comment>
<dbReference type="Proteomes" id="UP000078492">
    <property type="component" value="Unassembled WGS sequence"/>
</dbReference>
<dbReference type="Pfam" id="PF03022">
    <property type="entry name" value="MRJP"/>
    <property type="match status" value="1"/>
</dbReference>
<evidence type="ECO:0000256" key="6">
    <source>
        <dbReference type="SAM" id="SignalP"/>
    </source>
</evidence>
<keyword evidence="3" id="KW-0964">Secreted</keyword>
<reference evidence="7 8" key="1">
    <citation type="submission" date="2015-09" db="EMBL/GenBank/DDBJ databases">
        <title>Trachymyrmex cornetzi WGS genome.</title>
        <authorList>
            <person name="Nygaard S."/>
            <person name="Hu H."/>
            <person name="Boomsma J."/>
            <person name="Zhang G."/>
        </authorList>
    </citation>
    <scope>NUCLEOTIDE SEQUENCE [LARGE SCALE GENOMIC DNA]</scope>
    <source>
        <strain evidence="7">Tcor2-1</strain>
        <tissue evidence="7">Whole body</tissue>
    </source>
</reference>
<dbReference type="EMBL" id="KQ980342">
    <property type="protein sequence ID" value="KYN16382.1"/>
    <property type="molecule type" value="Genomic_DNA"/>
</dbReference>
<evidence type="ECO:0000256" key="4">
    <source>
        <dbReference type="ARBA" id="ARBA00022729"/>
    </source>
</evidence>
<name>A0A151J2W0_9HYME</name>
<evidence type="ECO:0000313" key="7">
    <source>
        <dbReference type="EMBL" id="KYN16382.1"/>
    </source>
</evidence>
<comment type="similarity">
    <text evidence="2">Belongs to the major royal jelly protein family.</text>
</comment>
<keyword evidence="5" id="KW-0325">Glycoprotein</keyword>
<evidence type="ECO:0000256" key="5">
    <source>
        <dbReference type="ARBA" id="ARBA00023180"/>
    </source>
</evidence>
<organism evidence="7 8">
    <name type="scientific">Trachymyrmex cornetzi</name>
    <dbReference type="NCBI Taxonomy" id="471704"/>
    <lineage>
        <taxon>Eukaryota</taxon>
        <taxon>Metazoa</taxon>
        <taxon>Ecdysozoa</taxon>
        <taxon>Arthropoda</taxon>
        <taxon>Hexapoda</taxon>
        <taxon>Insecta</taxon>
        <taxon>Pterygota</taxon>
        <taxon>Neoptera</taxon>
        <taxon>Endopterygota</taxon>
        <taxon>Hymenoptera</taxon>
        <taxon>Apocrita</taxon>
        <taxon>Aculeata</taxon>
        <taxon>Formicoidea</taxon>
        <taxon>Formicidae</taxon>
        <taxon>Myrmicinae</taxon>
        <taxon>Trachymyrmex</taxon>
    </lineage>
</organism>
<dbReference type="PRINTS" id="PR01366">
    <property type="entry name" value="ROYALJELLY"/>
</dbReference>
<dbReference type="Gene3D" id="2.120.10.30">
    <property type="entry name" value="TolB, C-terminal domain"/>
    <property type="match status" value="1"/>
</dbReference>
<evidence type="ECO:0000313" key="8">
    <source>
        <dbReference type="Proteomes" id="UP000078492"/>
    </source>
</evidence>
<accession>A0A151J2W0</accession>
<protein>
    <submittedName>
        <fullName evidence="7">Major royal jelly protein 3</fullName>
    </submittedName>
</protein>
<feature type="chain" id="PRO_5007582447" evidence="6">
    <location>
        <begin position="20"/>
        <end position="252"/>
    </location>
</feature>
<dbReference type="PANTHER" id="PTHR10009">
    <property type="entry name" value="PROTEIN YELLOW-RELATED"/>
    <property type="match status" value="1"/>
</dbReference>
<gene>
    <name evidence="7" type="ORF">ALC57_11363</name>
</gene>
<evidence type="ECO:0000256" key="1">
    <source>
        <dbReference type="ARBA" id="ARBA00004613"/>
    </source>
</evidence>
<dbReference type="STRING" id="471704.A0A151J2W0"/>
<sequence>MEYSLFTLLILSMAIMNLGYEVDVVHEWEYVEFEWESQEQKENAINSGTYNPNTSILVDATKTDDGRLFITATNVFGPGSPATLTTITNKTGSGGPILRPYPNWSWHNGSCICDGIVNVFRIDIQCNHIIVLDYGKMGLSQICNPKLLIFDLKDDTLVKTIHLPLDFATNQTGSGLLITPLVYIRNISGKCTQFLNKMFPSSVRFPLSLRERKRRLTVEHAGYSDNAELKIASNQNFPKQRPSNVITCNNNS</sequence>
<feature type="signal peptide" evidence="6">
    <location>
        <begin position="1"/>
        <end position="19"/>
    </location>
</feature>
<proteinExistence type="inferred from homology"/>
<dbReference type="PANTHER" id="PTHR10009:SF7">
    <property type="entry name" value="GH10609P-RELATED"/>
    <property type="match status" value="1"/>
</dbReference>
<dbReference type="AlphaFoldDB" id="A0A151J2W0"/>
<dbReference type="InterPro" id="IPR017996">
    <property type="entry name" value="MRJP/yellow-related"/>
</dbReference>